<dbReference type="Proteomes" id="UP000005709">
    <property type="component" value="Unassembled WGS sequence"/>
</dbReference>
<dbReference type="eggNOG" id="COG0457">
    <property type="taxonomic scope" value="Bacteria"/>
</dbReference>
<reference evidence="2 3" key="1">
    <citation type="submission" date="2009-07" db="EMBL/GenBank/DDBJ databases">
        <authorList>
            <person name="Madupu R."/>
            <person name="Sebastian Y."/>
            <person name="Durkin A.S."/>
            <person name="Torralba M."/>
            <person name="Methe B."/>
            <person name="Sutton G.G."/>
            <person name="Strausberg R.L."/>
            <person name="Nelson K.E."/>
        </authorList>
    </citation>
    <scope>NUCLEOTIDE SEQUENCE [LARGE SCALE GENOMIC DNA]</scope>
    <source>
        <strain evidence="2 3">RM3268</strain>
    </source>
</reference>
<accession>C8PKA8</accession>
<dbReference type="EMBL" id="ACYG01000028">
    <property type="protein sequence ID" value="EEV16802.1"/>
    <property type="molecule type" value="Genomic_DNA"/>
</dbReference>
<name>C8PKA8_9BACT</name>
<dbReference type="STRING" id="824.CGRAC_1631"/>
<comment type="caution">
    <text evidence="2">The sequence shown here is derived from an EMBL/GenBank/DDBJ whole genome shotgun (WGS) entry which is preliminary data.</text>
</comment>
<sequence>MLKLRANLKKGEILTIYDLERLRLDAKKHVEQLKLVAVISTIALFAVFGVIAYFADRRGAQSLSATMLMLLAVASLAVSLKEVHLNGWQKDLIGTENILKFGAVAISFLIFKYSAALPQALIGLAALTLGAWLARELYALGVKSMQEIFTGRYRQSYKQHYLAPFVRELGYEYVSYGSVPFWRVVQSDLFEFIENLRGNDRVGGAWQGVSFEFSDVSFFHQNLQHELVGAFFVAEFNKHIIAPVFIYPREIQNKQHVGLKPVAMDNVEFAARYKVLSDEPQNAMYVLTPAFMERFLAVGDALGAQIWASIRERRIHIFVHTGRDNFEPSVYESVLRRDPASEIKSEILSFLSIVKILKLNVRIWI</sequence>
<keyword evidence="3" id="KW-1185">Reference proteome</keyword>
<protein>
    <recommendedName>
        <fullName evidence="4">Galanin</fullName>
    </recommendedName>
</protein>
<dbReference type="Pfam" id="PF11335">
    <property type="entry name" value="DUF3137"/>
    <property type="match status" value="1"/>
</dbReference>
<dbReference type="AlphaFoldDB" id="C8PKA8"/>
<keyword evidence="1" id="KW-1133">Transmembrane helix</keyword>
<dbReference type="InterPro" id="IPR021484">
    <property type="entry name" value="DUF3137"/>
</dbReference>
<keyword evidence="1" id="KW-0812">Transmembrane</keyword>
<gene>
    <name evidence="2" type="ORF">CAMGR0001_1818</name>
</gene>
<evidence type="ECO:0000313" key="3">
    <source>
        <dbReference type="Proteomes" id="UP000005709"/>
    </source>
</evidence>
<evidence type="ECO:0000313" key="2">
    <source>
        <dbReference type="EMBL" id="EEV16802.1"/>
    </source>
</evidence>
<evidence type="ECO:0008006" key="4">
    <source>
        <dbReference type="Google" id="ProtNLM"/>
    </source>
</evidence>
<evidence type="ECO:0000256" key="1">
    <source>
        <dbReference type="SAM" id="Phobius"/>
    </source>
</evidence>
<proteinExistence type="predicted"/>
<feature type="transmembrane region" description="Helical" evidence="1">
    <location>
        <begin position="33"/>
        <end position="55"/>
    </location>
</feature>
<keyword evidence="1" id="KW-0472">Membrane</keyword>
<feature type="transmembrane region" description="Helical" evidence="1">
    <location>
        <begin position="61"/>
        <end position="80"/>
    </location>
</feature>
<organism evidence="2 3">
    <name type="scientific">Campylobacter gracilis RM3268</name>
    <dbReference type="NCBI Taxonomy" id="553220"/>
    <lineage>
        <taxon>Bacteria</taxon>
        <taxon>Pseudomonadati</taxon>
        <taxon>Campylobacterota</taxon>
        <taxon>Epsilonproteobacteria</taxon>
        <taxon>Campylobacterales</taxon>
        <taxon>Campylobacteraceae</taxon>
        <taxon>Campylobacter</taxon>
    </lineage>
</organism>